<name>A0A2U1VA77_9PROT</name>
<feature type="domain" description="GFO/IDH/MocA-like oxidoreductase" evidence="3">
    <location>
        <begin position="137"/>
        <end position="252"/>
    </location>
</feature>
<organism evidence="4 5">
    <name type="scientific">Teichococcus aestuarii</name>
    <dbReference type="NCBI Taxonomy" id="568898"/>
    <lineage>
        <taxon>Bacteria</taxon>
        <taxon>Pseudomonadati</taxon>
        <taxon>Pseudomonadota</taxon>
        <taxon>Alphaproteobacteria</taxon>
        <taxon>Acetobacterales</taxon>
        <taxon>Roseomonadaceae</taxon>
        <taxon>Roseomonas</taxon>
    </lineage>
</organism>
<dbReference type="SUPFAM" id="SSF55347">
    <property type="entry name" value="Glyceraldehyde-3-phosphate dehydrogenase-like, C-terminal domain"/>
    <property type="match status" value="1"/>
</dbReference>
<feature type="region of interest" description="Disordered" evidence="1">
    <location>
        <begin position="335"/>
        <end position="366"/>
    </location>
</feature>
<dbReference type="Gene3D" id="3.30.360.10">
    <property type="entry name" value="Dihydrodipicolinate Reductase, domain 2"/>
    <property type="match status" value="1"/>
</dbReference>
<evidence type="ECO:0000256" key="1">
    <source>
        <dbReference type="SAM" id="MobiDB-lite"/>
    </source>
</evidence>
<proteinExistence type="predicted"/>
<dbReference type="InterPro" id="IPR036291">
    <property type="entry name" value="NAD(P)-bd_dom_sf"/>
</dbReference>
<evidence type="ECO:0000313" key="4">
    <source>
        <dbReference type="EMBL" id="PWC30822.1"/>
    </source>
</evidence>
<dbReference type="InterPro" id="IPR055170">
    <property type="entry name" value="GFO_IDH_MocA-like_dom"/>
</dbReference>
<accession>A0A2U1VA77</accession>
<dbReference type="Gene3D" id="3.40.50.720">
    <property type="entry name" value="NAD(P)-binding Rossmann-like Domain"/>
    <property type="match status" value="1"/>
</dbReference>
<dbReference type="RefSeq" id="WP_109515393.1">
    <property type="nucleotide sequence ID" value="NZ_PDOA01000001.1"/>
</dbReference>
<dbReference type="InterPro" id="IPR000683">
    <property type="entry name" value="Gfo/Idh/MocA-like_OxRdtase_N"/>
</dbReference>
<dbReference type="OrthoDB" id="9792935at2"/>
<comment type="caution">
    <text evidence="4">The sequence shown here is derived from an EMBL/GenBank/DDBJ whole genome shotgun (WGS) entry which is preliminary data.</text>
</comment>
<sequence length="366" mass="39203">MAEGKVRYAVVGGGWISQAAFMPAVARTRNSALAAIVTGDAEKRAALGARYGIPAYDYGDYDRLLESGDIDAVYLATPNWLHREGTEKALAAGIHVLLEKPAAASLEDAEAIRDAAARARAKLMVAYRLHFEPATLAALEVVRSGRLGQARLFSSAFAQIVAPGNHRSKHGYWAGPVVDMGPYPINMARHVFGEEPVEIAAIGTRDPALEMNFDDTVSVSMRFPGGGLAQFSVSYAGRPVDQYRILGSAGDLAVEPGFTFGTGLRHRLSLPGGVQEEGFAATDQFAGELEYFSDCVLRGLDPEPDGEEGWCDMRILDAIERALAQGGRVALPPFQRRARPVASQRREIPLDAPPPPLVNAHAPGEG</sequence>
<dbReference type="AlphaFoldDB" id="A0A2U1VA77"/>
<dbReference type="PANTHER" id="PTHR43377">
    <property type="entry name" value="BILIVERDIN REDUCTASE A"/>
    <property type="match status" value="1"/>
</dbReference>
<evidence type="ECO:0000313" key="5">
    <source>
        <dbReference type="Proteomes" id="UP000245048"/>
    </source>
</evidence>
<dbReference type="Pfam" id="PF01408">
    <property type="entry name" value="GFO_IDH_MocA"/>
    <property type="match status" value="1"/>
</dbReference>
<evidence type="ECO:0000259" key="3">
    <source>
        <dbReference type="Pfam" id="PF22725"/>
    </source>
</evidence>
<reference evidence="5" key="1">
    <citation type="submission" date="2017-10" db="EMBL/GenBank/DDBJ databases">
        <authorList>
            <person name="Toshchakov S.V."/>
            <person name="Goeva M.A."/>
        </authorList>
    </citation>
    <scope>NUCLEOTIDE SEQUENCE [LARGE SCALE GENOMIC DNA]</scope>
    <source>
        <strain evidence="5">JR1/69-1-13</strain>
    </source>
</reference>
<dbReference type="InterPro" id="IPR008354">
    <property type="entry name" value="Glc-Fru_OxRdtase_bac"/>
</dbReference>
<protein>
    <submittedName>
        <fullName evidence="4">Glucose-fructose oxidoreductase</fullName>
    </submittedName>
</protein>
<evidence type="ECO:0000259" key="2">
    <source>
        <dbReference type="Pfam" id="PF01408"/>
    </source>
</evidence>
<dbReference type="PANTHER" id="PTHR43377:SF8">
    <property type="entry name" value="BLR3664 PROTEIN"/>
    <property type="match status" value="1"/>
</dbReference>
<dbReference type="GO" id="GO:0000166">
    <property type="term" value="F:nucleotide binding"/>
    <property type="evidence" value="ECO:0007669"/>
    <property type="project" value="InterPro"/>
</dbReference>
<dbReference type="InterPro" id="IPR051450">
    <property type="entry name" value="Gfo/Idh/MocA_Oxidoreductases"/>
</dbReference>
<gene>
    <name evidence="4" type="ORF">CR165_02680</name>
</gene>
<dbReference type="Pfam" id="PF22725">
    <property type="entry name" value="GFO_IDH_MocA_C3"/>
    <property type="match status" value="1"/>
</dbReference>
<keyword evidence="5" id="KW-1185">Reference proteome</keyword>
<dbReference type="PRINTS" id="PR01775">
    <property type="entry name" value="GLFROXRDTASE"/>
</dbReference>
<dbReference type="EMBL" id="PDOA01000001">
    <property type="protein sequence ID" value="PWC30822.1"/>
    <property type="molecule type" value="Genomic_DNA"/>
</dbReference>
<dbReference type="Proteomes" id="UP000245048">
    <property type="component" value="Unassembled WGS sequence"/>
</dbReference>
<feature type="domain" description="Gfo/Idh/MocA-like oxidoreductase N-terminal" evidence="2">
    <location>
        <begin position="6"/>
        <end position="127"/>
    </location>
</feature>
<dbReference type="SUPFAM" id="SSF51735">
    <property type="entry name" value="NAD(P)-binding Rossmann-fold domains"/>
    <property type="match status" value="1"/>
</dbReference>